<comment type="caution">
    <text evidence="1">The sequence shown here is derived from an EMBL/GenBank/DDBJ whole genome shotgun (WGS) entry which is preliminary data.</text>
</comment>
<name>A0ABY2T7F1_9BACI</name>
<dbReference type="Proteomes" id="UP000308539">
    <property type="component" value="Unassembled WGS sequence"/>
</dbReference>
<sequence length="105" mass="11754">MCEKCKGASVDTWTKNIKYPSKPKSTITIDLNFDDKSKLKLRAIAKHVGALADELDAIDNAWQCECGCEEKEKIEIDNETLFVACFKCGKPIEKDELPTQLEGTD</sequence>
<keyword evidence="2" id="KW-1185">Reference proteome</keyword>
<protein>
    <recommendedName>
        <fullName evidence="3">DksA C4-type domain-containing protein</fullName>
    </recommendedName>
</protein>
<dbReference type="EMBL" id="SZPV01000040">
    <property type="protein sequence ID" value="TKI52656.1"/>
    <property type="molecule type" value="Genomic_DNA"/>
</dbReference>
<evidence type="ECO:0008006" key="3">
    <source>
        <dbReference type="Google" id="ProtNLM"/>
    </source>
</evidence>
<organism evidence="1 2">
    <name type="scientific">Lysinibacillus varians</name>
    <dbReference type="NCBI Taxonomy" id="1145276"/>
    <lineage>
        <taxon>Bacteria</taxon>
        <taxon>Bacillati</taxon>
        <taxon>Bacillota</taxon>
        <taxon>Bacilli</taxon>
        <taxon>Bacillales</taxon>
        <taxon>Bacillaceae</taxon>
        <taxon>Lysinibacillus</taxon>
    </lineage>
</organism>
<proteinExistence type="predicted"/>
<reference evidence="1 2" key="1">
    <citation type="submission" date="2019-04" db="EMBL/GenBank/DDBJ databases">
        <title>Lysinibacillus genome sequencing.</title>
        <authorList>
            <person name="Dunlap C."/>
        </authorList>
    </citation>
    <scope>NUCLEOTIDE SEQUENCE [LARGE SCALE GENOMIC DNA]</scope>
    <source>
        <strain evidence="1 2">NBRC 109424</strain>
    </source>
</reference>
<gene>
    <name evidence="1" type="ORF">FC752_18905</name>
</gene>
<dbReference type="RefSeq" id="WP_025219678.1">
    <property type="nucleotide sequence ID" value="NZ_CP006837.1"/>
</dbReference>
<evidence type="ECO:0000313" key="1">
    <source>
        <dbReference type="EMBL" id="TKI52656.1"/>
    </source>
</evidence>
<evidence type="ECO:0000313" key="2">
    <source>
        <dbReference type="Proteomes" id="UP000308539"/>
    </source>
</evidence>
<accession>A0ABY2T7F1</accession>